<evidence type="ECO:0000256" key="2">
    <source>
        <dbReference type="ARBA" id="ARBA00022679"/>
    </source>
</evidence>
<dbReference type="PANTHER" id="PTHR10983:SF19">
    <property type="entry name" value="PHOSPHOLIPID_GLYCEROL ACYLTRANSFERASE DOMAIN-CONTAINING PROTEIN"/>
    <property type="match status" value="1"/>
</dbReference>
<name>A0A914Y0U5_9BILA</name>
<dbReference type="GO" id="GO:0016746">
    <property type="term" value="F:acyltransferase activity"/>
    <property type="evidence" value="ECO:0007669"/>
    <property type="project" value="UniProtKB-KW"/>
</dbReference>
<keyword evidence="4" id="KW-1133">Transmembrane helix</keyword>
<dbReference type="InterPro" id="IPR032098">
    <property type="entry name" value="Acyltransf_C"/>
</dbReference>
<dbReference type="SUPFAM" id="SSF69593">
    <property type="entry name" value="Glycerol-3-phosphate (1)-acyltransferase"/>
    <property type="match status" value="1"/>
</dbReference>
<feature type="domain" description="Phospholipid/glycerol acyltransferase" evidence="5">
    <location>
        <begin position="91"/>
        <end position="215"/>
    </location>
</feature>
<dbReference type="GO" id="GO:0005783">
    <property type="term" value="C:endoplasmic reticulum"/>
    <property type="evidence" value="ECO:0007669"/>
    <property type="project" value="TreeGrafter"/>
</dbReference>
<feature type="transmembrane region" description="Helical" evidence="4">
    <location>
        <begin position="20"/>
        <end position="46"/>
    </location>
</feature>
<keyword evidence="6" id="KW-1185">Reference proteome</keyword>
<dbReference type="InterPro" id="IPR002123">
    <property type="entry name" value="Plipid/glycerol_acylTrfase"/>
</dbReference>
<evidence type="ECO:0000256" key="3">
    <source>
        <dbReference type="ARBA" id="ARBA00023315"/>
    </source>
</evidence>
<dbReference type="WBParaSite" id="PSU_v2.g13075.t1">
    <property type="protein sequence ID" value="PSU_v2.g13075.t1"/>
    <property type="gene ID" value="PSU_v2.g13075"/>
</dbReference>
<dbReference type="Pfam" id="PF16076">
    <property type="entry name" value="Acyltransf_C"/>
    <property type="match status" value="1"/>
</dbReference>
<evidence type="ECO:0000256" key="4">
    <source>
        <dbReference type="SAM" id="Phobius"/>
    </source>
</evidence>
<dbReference type="SMART" id="SM00563">
    <property type="entry name" value="PlsC"/>
    <property type="match status" value="1"/>
</dbReference>
<protein>
    <submittedName>
        <fullName evidence="7">Phospholipid/glycerol acyltransferase domain-containing protein</fullName>
    </submittedName>
</protein>
<reference evidence="7" key="1">
    <citation type="submission" date="2022-11" db="UniProtKB">
        <authorList>
            <consortium name="WormBaseParasite"/>
        </authorList>
    </citation>
    <scope>IDENTIFICATION</scope>
</reference>
<dbReference type="PANTHER" id="PTHR10983">
    <property type="entry name" value="1-ACYLGLYCEROL-3-PHOSPHATE ACYLTRANSFERASE-RELATED"/>
    <property type="match status" value="1"/>
</dbReference>
<keyword evidence="4" id="KW-0812">Transmembrane</keyword>
<dbReference type="CDD" id="cd07990">
    <property type="entry name" value="LPLAT_LCLAT1-like"/>
    <property type="match status" value="1"/>
</dbReference>
<evidence type="ECO:0000256" key="1">
    <source>
        <dbReference type="ARBA" id="ARBA00008655"/>
    </source>
</evidence>
<accession>A0A914Y0U5</accession>
<keyword evidence="3" id="KW-0012">Acyltransferase</keyword>
<evidence type="ECO:0000313" key="7">
    <source>
        <dbReference type="WBParaSite" id="PSU_v2.g13075.t1"/>
    </source>
</evidence>
<dbReference type="Pfam" id="PF01553">
    <property type="entry name" value="Acyltransferase"/>
    <property type="match status" value="1"/>
</dbReference>
<dbReference type="GO" id="GO:0036149">
    <property type="term" value="P:phosphatidylinositol acyl-chain remodeling"/>
    <property type="evidence" value="ECO:0007669"/>
    <property type="project" value="TreeGrafter"/>
</dbReference>
<keyword evidence="4" id="KW-0472">Membrane</keyword>
<evidence type="ECO:0000313" key="6">
    <source>
        <dbReference type="Proteomes" id="UP000887577"/>
    </source>
</evidence>
<proteinExistence type="inferred from homology"/>
<dbReference type="Proteomes" id="UP000887577">
    <property type="component" value="Unplaced"/>
</dbReference>
<evidence type="ECO:0000259" key="5">
    <source>
        <dbReference type="SMART" id="SM00563"/>
    </source>
</evidence>
<keyword evidence="2" id="KW-0808">Transferase</keyword>
<sequence length="324" mass="37708">MAEPLVIKESTKFDKCRGAFFAILMLLSAFLGCIYVLMPLAPLIFLNPRLYRRLVDRLVGFWLVMPSALMEYLFGVQLTITGDEIDHSRPAVIIMNHRTRLDWLYFWSALFRINPWLLTSEKISLKGILKYVPGAGWAMGSNAYMFLERSFENDSKRIDHLIEYYAKVGDNYQLLLFPEGTDKCPRATGRSKTFAEKKSITHYDYVLHPRISGFVHIIQKMRKENYIDHIYDVTIGFNDSIVQSEVDLITLGVAAKDVRFDIRKISINDLPTDDLELGLWLKNLWVEKEERLRKFYLQSADSRQLDKLPEAKTFDYVDFIPLIV</sequence>
<comment type="similarity">
    <text evidence="1">Belongs to the 1-acyl-sn-glycerol-3-phosphate acyltransferase family.</text>
</comment>
<organism evidence="6 7">
    <name type="scientific">Panagrolaimus superbus</name>
    <dbReference type="NCBI Taxonomy" id="310955"/>
    <lineage>
        <taxon>Eukaryota</taxon>
        <taxon>Metazoa</taxon>
        <taxon>Ecdysozoa</taxon>
        <taxon>Nematoda</taxon>
        <taxon>Chromadorea</taxon>
        <taxon>Rhabditida</taxon>
        <taxon>Tylenchina</taxon>
        <taxon>Panagrolaimomorpha</taxon>
        <taxon>Panagrolaimoidea</taxon>
        <taxon>Panagrolaimidae</taxon>
        <taxon>Panagrolaimus</taxon>
    </lineage>
</organism>
<dbReference type="AlphaFoldDB" id="A0A914Y0U5"/>